<dbReference type="InterPro" id="IPR038562">
    <property type="entry name" value="Ribosomal_eL34_C_sf"/>
</dbReference>
<evidence type="ECO:0000256" key="3">
    <source>
        <dbReference type="ARBA" id="ARBA00023274"/>
    </source>
</evidence>
<organism evidence="5">
    <name type="scientific">Thermofilum pendens</name>
    <dbReference type="NCBI Taxonomy" id="2269"/>
    <lineage>
        <taxon>Archaea</taxon>
        <taxon>Thermoproteota</taxon>
        <taxon>Thermoprotei</taxon>
        <taxon>Thermofilales</taxon>
        <taxon>Thermofilaceae</taxon>
        <taxon>Thermofilum</taxon>
    </lineage>
</organism>
<dbReference type="Pfam" id="PF01199">
    <property type="entry name" value="Ribosomal_L34e"/>
    <property type="match status" value="1"/>
</dbReference>
<dbReference type="GO" id="GO:1990904">
    <property type="term" value="C:ribonucleoprotein complex"/>
    <property type="evidence" value="ECO:0007669"/>
    <property type="project" value="UniProtKB-KW"/>
</dbReference>
<protein>
    <recommendedName>
        <fullName evidence="4">Large ribosomal subunit protein eL34</fullName>
    </recommendedName>
</protein>
<comment type="caution">
    <text evidence="5">The sequence shown here is derived from an EMBL/GenBank/DDBJ whole genome shotgun (WGS) entry which is preliminary data.</text>
</comment>
<dbReference type="GO" id="GO:0005840">
    <property type="term" value="C:ribosome"/>
    <property type="evidence" value="ECO:0007669"/>
    <property type="project" value="UniProtKB-KW"/>
</dbReference>
<dbReference type="GO" id="GO:0006412">
    <property type="term" value="P:translation"/>
    <property type="evidence" value="ECO:0007669"/>
    <property type="project" value="UniProtKB-UniRule"/>
</dbReference>
<dbReference type="InterPro" id="IPR008195">
    <property type="entry name" value="Ribosomal_eL34"/>
</dbReference>
<accession>A0A7C1P1F9</accession>
<name>A0A7C1P1F9_THEPE</name>
<evidence type="ECO:0000313" key="5">
    <source>
        <dbReference type="EMBL" id="HEB48826.1"/>
    </source>
</evidence>
<gene>
    <name evidence="4 5" type="primary">rpl34e</name>
    <name evidence="6" type="ORF">ENM88_05585</name>
    <name evidence="5" type="ORF">ENP77_03420</name>
</gene>
<evidence type="ECO:0000256" key="4">
    <source>
        <dbReference type="HAMAP-Rule" id="MF_00349"/>
    </source>
</evidence>
<dbReference type="HAMAP" id="MF_00349">
    <property type="entry name" value="Ribosomal_eL34"/>
    <property type="match status" value="1"/>
</dbReference>
<evidence type="ECO:0000256" key="1">
    <source>
        <dbReference type="ARBA" id="ARBA00009875"/>
    </source>
</evidence>
<proteinExistence type="inferred from homology"/>
<evidence type="ECO:0000256" key="2">
    <source>
        <dbReference type="ARBA" id="ARBA00022980"/>
    </source>
</evidence>
<dbReference type="AlphaFoldDB" id="A0A7C1P1F9"/>
<reference evidence="5" key="1">
    <citation type="journal article" date="2020" name="mSystems">
        <title>Genome- and Community-Level Interaction Insights into Carbon Utilization and Element Cycling Functions of Hydrothermarchaeota in Hydrothermal Sediment.</title>
        <authorList>
            <person name="Zhou Z."/>
            <person name="Liu Y."/>
            <person name="Xu W."/>
            <person name="Pan J."/>
            <person name="Luo Z.H."/>
            <person name="Li M."/>
        </authorList>
    </citation>
    <scope>NUCLEOTIDE SEQUENCE [LARGE SCALE GENOMIC DNA]</scope>
    <source>
        <strain evidence="6">SpSt-1125</strain>
        <strain evidence="5">SpSt-25</strain>
    </source>
</reference>
<dbReference type="GO" id="GO:0003735">
    <property type="term" value="F:structural constituent of ribosome"/>
    <property type="evidence" value="ECO:0007669"/>
    <property type="project" value="InterPro"/>
</dbReference>
<comment type="similarity">
    <text evidence="1 4">Belongs to the eukaryotic ribosomal protein eL34 family.</text>
</comment>
<dbReference type="Gene3D" id="6.20.340.10">
    <property type="match status" value="1"/>
</dbReference>
<dbReference type="PRINTS" id="PR01250">
    <property type="entry name" value="RIBOSOMALL34"/>
</dbReference>
<dbReference type="EMBL" id="DSKP01000120">
    <property type="protein sequence ID" value="HEB48826.1"/>
    <property type="molecule type" value="Genomic_DNA"/>
</dbReference>
<dbReference type="InterPro" id="IPR047868">
    <property type="entry name" value="Ribosomal_L34e_arc-type"/>
</dbReference>
<dbReference type="PANTHER" id="PTHR10759">
    <property type="entry name" value="60S RIBOSOMAL PROTEIN L34"/>
    <property type="match status" value="1"/>
</dbReference>
<dbReference type="EMBL" id="DRZM01000162">
    <property type="protein sequence ID" value="HHP05202.1"/>
    <property type="molecule type" value="Genomic_DNA"/>
</dbReference>
<evidence type="ECO:0000313" key="6">
    <source>
        <dbReference type="EMBL" id="HHP05202.1"/>
    </source>
</evidence>
<keyword evidence="3 4" id="KW-0687">Ribonucleoprotein</keyword>
<sequence>MVRPSLRSRTKKRKLVRTPGGRLALHVIDKKYDIPKCAVCGRPLHGFPRVTAREERKGLKTPTRPYGGYLCHECLKQGLKRAVRSLAGQG</sequence>
<keyword evidence="2 4" id="KW-0689">Ribosomal protein</keyword>